<reference evidence="1" key="1">
    <citation type="submission" date="2021-01" db="EMBL/GenBank/DDBJ databases">
        <authorList>
            <consortium name="Genoscope - CEA"/>
            <person name="William W."/>
        </authorList>
    </citation>
    <scope>NUCLEOTIDE SEQUENCE</scope>
</reference>
<dbReference type="EMBL" id="HG994369">
    <property type="protein sequence ID" value="CAF1924480.1"/>
    <property type="molecule type" value="Genomic_DNA"/>
</dbReference>
<organism evidence="1">
    <name type="scientific">Brassica napus</name>
    <name type="common">Rape</name>
    <dbReference type="NCBI Taxonomy" id="3708"/>
    <lineage>
        <taxon>Eukaryota</taxon>
        <taxon>Viridiplantae</taxon>
        <taxon>Streptophyta</taxon>
        <taxon>Embryophyta</taxon>
        <taxon>Tracheophyta</taxon>
        <taxon>Spermatophyta</taxon>
        <taxon>Magnoliopsida</taxon>
        <taxon>eudicotyledons</taxon>
        <taxon>Gunneridae</taxon>
        <taxon>Pentapetalae</taxon>
        <taxon>rosids</taxon>
        <taxon>malvids</taxon>
        <taxon>Brassicales</taxon>
        <taxon>Brassicaceae</taxon>
        <taxon>Brassiceae</taxon>
        <taxon>Brassica</taxon>
    </lineage>
</organism>
<proteinExistence type="predicted"/>
<dbReference type="AlphaFoldDB" id="A0A816KV55"/>
<accession>A0A816KV55</accession>
<sequence length="49" mass="5610">MGLSLCDKSSEANFINEIVKEVKRVVAVKKMEDHSFSLTRNNRTQIQSK</sequence>
<protein>
    <submittedName>
        <fullName evidence="1">(rape) hypothetical protein</fullName>
    </submittedName>
</protein>
<name>A0A816KV55_BRANA</name>
<gene>
    <name evidence="1" type="ORF">DARMORV10_C05P07730.1</name>
</gene>
<evidence type="ECO:0000313" key="1">
    <source>
        <dbReference type="EMBL" id="CAF1924480.1"/>
    </source>
</evidence>
<dbReference type="Proteomes" id="UP001295469">
    <property type="component" value="Chromosome C05"/>
</dbReference>